<evidence type="ECO:0000313" key="4">
    <source>
        <dbReference type="Proteomes" id="UP000811609"/>
    </source>
</evidence>
<feature type="chain" id="PRO_5035834951" evidence="2">
    <location>
        <begin position="26"/>
        <end position="127"/>
    </location>
</feature>
<evidence type="ECO:0000313" key="3">
    <source>
        <dbReference type="EMBL" id="KAG6655913.1"/>
    </source>
</evidence>
<feature type="region of interest" description="Disordered" evidence="1">
    <location>
        <begin position="45"/>
        <end position="81"/>
    </location>
</feature>
<evidence type="ECO:0000256" key="1">
    <source>
        <dbReference type="SAM" id="MobiDB-lite"/>
    </source>
</evidence>
<gene>
    <name evidence="3" type="ORF">CIPAW_05G249600</name>
</gene>
<dbReference type="EMBL" id="CM031813">
    <property type="protein sequence ID" value="KAG6655913.1"/>
    <property type="molecule type" value="Genomic_DNA"/>
</dbReference>
<sequence length="127" mass="13620">MRLFNAPLLLNFFLVIAVFTVLVTADDQGGQNCMPCYPHSPPLPYPSPPPPPPYPSPPPPSPRPPSHKKPPSNQLCPPPPSSFVYITGPPGELYPIDENFNGAAGNLVTRTLPLFISCGLLGLLVLI</sequence>
<dbReference type="PANTHER" id="PTHR35094:SF1">
    <property type="entry name" value="PROTEIN, PUTATIVE-RELATED"/>
    <property type="match status" value="1"/>
</dbReference>
<protein>
    <submittedName>
        <fullName evidence="3">Uncharacterized protein</fullName>
    </submittedName>
</protein>
<dbReference type="PANTHER" id="PTHR35094">
    <property type="entry name" value="LEUCINE-RICH REPEAT EXTENSIN-LIKE PROTEIN 2"/>
    <property type="match status" value="1"/>
</dbReference>
<comment type="caution">
    <text evidence="3">The sequence shown here is derived from an EMBL/GenBank/DDBJ whole genome shotgun (WGS) entry which is preliminary data.</text>
</comment>
<keyword evidence="4" id="KW-1185">Reference proteome</keyword>
<dbReference type="Proteomes" id="UP000811609">
    <property type="component" value="Chromosome 5"/>
</dbReference>
<proteinExistence type="predicted"/>
<evidence type="ECO:0000256" key="2">
    <source>
        <dbReference type="SAM" id="SignalP"/>
    </source>
</evidence>
<accession>A0A8T1QNX4</accession>
<keyword evidence="2" id="KW-0732">Signal</keyword>
<dbReference type="AlphaFoldDB" id="A0A8T1QNX4"/>
<name>A0A8T1QNX4_CARIL</name>
<feature type="signal peptide" evidence="2">
    <location>
        <begin position="1"/>
        <end position="25"/>
    </location>
</feature>
<organism evidence="3 4">
    <name type="scientific">Carya illinoinensis</name>
    <name type="common">Pecan</name>
    <dbReference type="NCBI Taxonomy" id="32201"/>
    <lineage>
        <taxon>Eukaryota</taxon>
        <taxon>Viridiplantae</taxon>
        <taxon>Streptophyta</taxon>
        <taxon>Embryophyta</taxon>
        <taxon>Tracheophyta</taxon>
        <taxon>Spermatophyta</taxon>
        <taxon>Magnoliopsida</taxon>
        <taxon>eudicotyledons</taxon>
        <taxon>Gunneridae</taxon>
        <taxon>Pentapetalae</taxon>
        <taxon>rosids</taxon>
        <taxon>fabids</taxon>
        <taxon>Fagales</taxon>
        <taxon>Juglandaceae</taxon>
        <taxon>Carya</taxon>
    </lineage>
</organism>
<feature type="compositionally biased region" description="Pro residues" evidence="1">
    <location>
        <begin position="45"/>
        <end position="64"/>
    </location>
</feature>
<reference evidence="3" key="1">
    <citation type="submission" date="2020-12" db="EMBL/GenBank/DDBJ databases">
        <title>WGS assembly of Carya illinoinensis cv. Pawnee.</title>
        <authorList>
            <person name="Platts A."/>
            <person name="Shu S."/>
            <person name="Wright S."/>
            <person name="Barry K."/>
            <person name="Edger P."/>
            <person name="Pires J.C."/>
            <person name="Schmutz J."/>
        </authorList>
    </citation>
    <scope>NUCLEOTIDE SEQUENCE</scope>
    <source>
        <tissue evidence="3">Leaf</tissue>
    </source>
</reference>